<dbReference type="SMART" id="SM00345">
    <property type="entry name" value="HTH_GNTR"/>
    <property type="match status" value="1"/>
</dbReference>
<dbReference type="Gene3D" id="1.10.10.10">
    <property type="entry name" value="Winged helix-like DNA-binding domain superfamily/Winged helix DNA-binding domain"/>
    <property type="match status" value="1"/>
</dbReference>
<name>A0A918F910_AGRME</name>
<dbReference type="InterPro" id="IPR008920">
    <property type="entry name" value="TF_FadR/GntR_C"/>
</dbReference>
<evidence type="ECO:0000256" key="3">
    <source>
        <dbReference type="ARBA" id="ARBA00023163"/>
    </source>
</evidence>
<dbReference type="GO" id="GO:0003677">
    <property type="term" value="F:DNA binding"/>
    <property type="evidence" value="ECO:0007669"/>
    <property type="project" value="UniProtKB-KW"/>
</dbReference>
<dbReference type="Gene3D" id="1.20.120.530">
    <property type="entry name" value="GntR ligand-binding domain-like"/>
    <property type="match status" value="1"/>
</dbReference>
<keyword evidence="3" id="KW-0804">Transcription</keyword>
<protein>
    <submittedName>
        <fullName evidence="5">GntR family transcriptional regulator</fullName>
    </submittedName>
</protein>
<dbReference type="RefSeq" id="WP_189084383.1">
    <property type="nucleotide sequence ID" value="NZ_BMRJ01000001.1"/>
</dbReference>
<evidence type="ECO:0000313" key="6">
    <source>
        <dbReference type="Proteomes" id="UP000610303"/>
    </source>
</evidence>
<keyword evidence="2" id="KW-0238">DNA-binding</keyword>
<sequence length="226" mass="23948">MGAADGGTSPGLLDRATLGSRVRDYLLVEIANGRLAPGSPVRELDIAKRLGTSQTPVREAFRELAAFGLLEARSHVGTRVREVGERELAEAVPVRAALEAVAARLAAPHVAADPSRLEAALDELVRVATLDDRLAYANACTQFHREVVRSAQNDSLLRAWNALGIEIMTIMTMLTNEEPLDVAAEGHRGIVEALASGDAERSVAIVNAHVAAYIPGATEPPVHVTG</sequence>
<dbReference type="InterPro" id="IPR036390">
    <property type="entry name" value="WH_DNA-bd_sf"/>
</dbReference>
<dbReference type="Pfam" id="PF07729">
    <property type="entry name" value="FCD"/>
    <property type="match status" value="1"/>
</dbReference>
<dbReference type="SMART" id="SM00895">
    <property type="entry name" value="FCD"/>
    <property type="match status" value="1"/>
</dbReference>
<proteinExistence type="predicted"/>
<dbReference type="Pfam" id="PF00392">
    <property type="entry name" value="GntR"/>
    <property type="match status" value="1"/>
</dbReference>
<keyword evidence="6" id="KW-1185">Reference proteome</keyword>
<dbReference type="PANTHER" id="PTHR43537:SF24">
    <property type="entry name" value="GLUCONATE OPERON TRANSCRIPTIONAL REPRESSOR"/>
    <property type="match status" value="1"/>
</dbReference>
<gene>
    <name evidence="5" type="ORF">GCM10010196_12360</name>
</gene>
<feature type="domain" description="HTH gntR-type" evidence="4">
    <location>
        <begin position="16"/>
        <end position="83"/>
    </location>
</feature>
<dbReference type="InterPro" id="IPR036388">
    <property type="entry name" value="WH-like_DNA-bd_sf"/>
</dbReference>
<comment type="caution">
    <text evidence="5">The sequence shown here is derived from an EMBL/GenBank/DDBJ whole genome shotgun (WGS) entry which is preliminary data.</text>
</comment>
<dbReference type="SUPFAM" id="SSF48008">
    <property type="entry name" value="GntR ligand-binding domain-like"/>
    <property type="match status" value="1"/>
</dbReference>
<dbReference type="PROSITE" id="PS50949">
    <property type="entry name" value="HTH_GNTR"/>
    <property type="match status" value="1"/>
</dbReference>
<dbReference type="InterPro" id="IPR011711">
    <property type="entry name" value="GntR_C"/>
</dbReference>
<dbReference type="GO" id="GO:0003700">
    <property type="term" value="F:DNA-binding transcription factor activity"/>
    <property type="evidence" value="ECO:0007669"/>
    <property type="project" value="InterPro"/>
</dbReference>
<evidence type="ECO:0000256" key="1">
    <source>
        <dbReference type="ARBA" id="ARBA00023015"/>
    </source>
</evidence>
<dbReference type="EMBL" id="BMRJ01000001">
    <property type="protein sequence ID" value="GGR20557.1"/>
    <property type="molecule type" value="Genomic_DNA"/>
</dbReference>
<evidence type="ECO:0000313" key="5">
    <source>
        <dbReference type="EMBL" id="GGR20557.1"/>
    </source>
</evidence>
<keyword evidence="1" id="KW-0805">Transcription regulation</keyword>
<dbReference type="AlphaFoldDB" id="A0A918F910"/>
<evidence type="ECO:0000259" key="4">
    <source>
        <dbReference type="PROSITE" id="PS50949"/>
    </source>
</evidence>
<dbReference type="PANTHER" id="PTHR43537">
    <property type="entry name" value="TRANSCRIPTIONAL REGULATOR, GNTR FAMILY"/>
    <property type="match status" value="1"/>
</dbReference>
<reference evidence="5" key="2">
    <citation type="submission" date="2020-09" db="EMBL/GenBank/DDBJ databases">
        <authorList>
            <person name="Sun Q."/>
            <person name="Ohkuma M."/>
        </authorList>
    </citation>
    <scope>NUCLEOTIDE SEQUENCE</scope>
    <source>
        <strain evidence="5">JCM 3346</strain>
    </source>
</reference>
<dbReference type="Proteomes" id="UP000610303">
    <property type="component" value="Unassembled WGS sequence"/>
</dbReference>
<dbReference type="SUPFAM" id="SSF46785">
    <property type="entry name" value="Winged helix' DNA-binding domain"/>
    <property type="match status" value="1"/>
</dbReference>
<dbReference type="InterPro" id="IPR000524">
    <property type="entry name" value="Tscrpt_reg_HTH_GntR"/>
</dbReference>
<accession>A0A918F910</accession>
<reference evidence="5" key="1">
    <citation type="journal article" date="2014" name="Int. J. Syst. Evol. Microbiol.">
        <title>Complete genome sequence of Corynebacterium casei LMG S-19264T (=DSM 44701T), isolated from a smear-ripened cheese.</title>
        <authorList>
            <consortium name="US DOE Joint Genome Institute (JGI-PGF)"/>
            <person name="Walter F."/>
            <person name="Albersmeier A."/>
            <person name="Kalinowski J."/>
            <person name="Ruckert C."/>
        </authorList>
    </citation>
    <scope>NUCLEOTIDE SEQUENCE</scope>
    <source>
        <strain evidence="5">JCM 3346</strain>
    </source>
</reference>
<evidence type="ECO:0000256" key="2">
    <source>
        <dbReference type="ARBA" id="ARBA00023125"/>
    </source>
</evidence>
<organism evidence="5 6">
    <name type="scientific">Agromyces mediolanus</name>
    <name type="common">Corynebacterium mediolanum</name>
    <dbReference type="NCBI Taxonomy" id="41986"/>
    <lineage>
        <taxon>Bacteria</taxon>
        <taxon>Bacillati</taxon>
        <taxon>Actinomycetota</taxon>
        <taxon>Actinomycetes</taxon>
        <taxon>Micrococcales</taxon>
        <taxon>Microbacteriaceae</taxon>
        <taxon>Agromyces</taxon>
    </lineage>
</organism>
<dbReference type="CDD" id="cd07377">
    <property type="entry name" value="WHTH_GntR"/>
    <property type="match status" value="1"/>
</dbReference>